<dbReference type="KEGG" id="dfn:CVE23_17300"/>
<sequence length="205" mass="22599">MPWRLVRRRGVSYCMATSFQRTTRTNMVGKATLFAVMVLASMLICPSLRAQAPHDDLTQVSDVDVRRTVSGIISYSHWPRLNGLPTLCVFSSAHFLSGLTMPAEAQEKRLFNTVTVKDTQELFASDCDAVYFGEETVSEQVDIASYAVGHPLMTIAEQSPDCHEGSAFCLVFAGKSVGFSINMEALSRTGVRVNPDVLMLARVRN</sequence>
<protein>
    <submittedName>
        <fullName evidence="1">DUF4154 domain-containing protein</fullName>
    </submittedName>
</protein>
<reference evidence="2" key="1">
    <citation type="journal article" date="2018" name="Genome Announc.">
        <title>Complete genome sequence of a Dickeya fangzhongdai type strain causing bleeding canker of pear tree trunks.</title>
        <authorList>
            <person name="Zhao Y."/>
            <person name="Tian Y."/>
            <person name="Li X."/>
            <person name="Hu B."/>
        </authorList>
    </citation>
    <scope>NUCLEOTIDE SEQUENCE [LARGE SCALE GENOMIC DNA]</scope>
    <source>
        <strain evidence="2">DSM 101947</strain>
    </source>
</reference>
<evidence type="ECO:0000313" key="1">
    <source>
        <dbReference type="EMBL" id="ATZ95568.1"/>
    </source>
</evidence>
<evidence type="ECO:0000313" key="2">
    <source>
        <dbReference type="Proteomes" id="UP000231901"/>
    </source>
</evidence>
<dbReference type="EMBL" id="CP025003">
    <property type="protein sequence ID" value="ATZ95568.1"/>
    <property type="molecule type" value="Genomic_DNA"/>
</dbReference>
<proteinExistence type="predicted"/>
<dbReference type="AlphaFoldDB" id="A0A2K8QR60"/>
<accession>A0A2K8QR60</accession>
<gene>
    <name evidence="1" type="ORF">CVE23_17300</name>
</gene>
<dbReference type="Pfam" id="PF13689">
    <property type="entry name" value="DUF4154"/>
    <property type="match status" value="1"/>
</dbReference>
<name>A0A2K8QR60_9GAMM</name>
<keyword evidence="2" id="KW-1185">Reference proteome</keyword>
<dbReference type="Proteomes" id="UP000231901">
    <property type="component" value="Chromosome"/>
</dbReference>
<dbReference type="InterPro" id="IPR025293">
    <property type="entry name" value="YfiR/HmsC-like"/>
</dbReference>
<organism evidence="1 2">
    <name type="scientific">Dickeya fangzhongdai</name>
    <dbReference type="NCBI Taxonomy" id="1778540"/>
    <lineage>
        <taxon>Bacteria</taxon>
        <taxon>Pseudomonadati</taxon>
        <taxon>Pseudomonadota</taxon>
        <taxon>Gammaproteobacteria</taxon>
        <taxon>Enterobacterales</taxon>
        <taxon>Pectobacteriaceae</taxon>
        <taxon>Dickeya</taxon>
    </lineage>
</organism>